<dbReference type="Proteomes" id="UP000289708">
    <property type="component" value="Unassembled WGS sequence"/>
</dbReference>
<evidence type="ECO:0000313" key="2">
    <source>
        <dbReference type="Proteomes" id="UP000289708"/>
    </source>
</evidence>
<name>A0A4Q0MH62_9HYPH</name>
<comment type="caution">
    <text evidence="1">The sequence shown here is derived from an EMBL/GenBank/DDBJ whole genome shotgun (WGS) entry which is preliminary data.</text>
</comment>
<keyword evidence="2" id="KW-1185">Reference proteome</keyword>
<dbReference type="EMBL" id="RYFI01000013">
    <property type="protein sequence ID" value="RXF72623.1"/>
    <property type="molecule type" value="Genomic_DNA"/>
</dbReference>
<evidence type="ECO:0008006" key="3">
    <source>
        <dbReference type="Google" id="ProtNLM"/>
    </source>
</evidence>
<reference evidence="1 2" key="1">
    <citation type="submission" date="2018-12" db="EMBL/GenBank/DDBJ databases">
        <title>bacterium Hansschlegelia zhihuaiae S113.</title>
        <authorList>
            <person name="He J."/>
        </authorList>
    </citation>
    <scope>NUCLEOTIDE SEQUENCE [LARGE SCALE GENOMIC DNA]</scope>
    <source>
        <strain evidence="1 2">S 113</strain>
    </source>
</reference>
<sequence>MSVDAKALALPPELLRELVALSETYRQPLDELLETAARRFLEEETDFIAKIEAARANSAAGKTIPWEEAQKQFRETIARAARRRTPA</sequence>
<dbReference type="AlphaFoldDB" id="A0A4Q0MH62"/>
<evidence type="ECO:0000313" key="1">
    <source>
        <dbReference type="EMBL" id="RXF72623.1"/>
    </source>
</evidence>
<gene>
    <name evidence="1" type="ORF">EK403_13705</name>
</gene>
<dbReference type="RefSeq" id="WP_128778049.1">
    <property type="nucleotide sequence ID" value="NZ_RYFI01000013.1"/>
</dbReference>
<organism evidence="1 2">
    <name type="scientific">Hansschlegelia zhihuaiae</name>
    <dbReference type="NCBI Taxonomy" id="405005"/>
    <lineage>
        <taxon>Bacteria</taxon>
        <taxon>Pseudomonadati</taxon>
        <taxon>Pseudomonadota</taxon>
        <taxon>Alphaproteobacteria</taxon>
        <taxon>Hyphomicrobiales</taxon>
        <taxon>Methylopilaceae</taxon>
        <taxon>Hansschlegelia</taxon>
    </lineage>
</organism>
<protein>
    <recommendedName>
        <fullName evidence="3">CopG family transcriptional regulator</fullName>
    </recommendedName>
</protein>
<accession>A0A4Q0MH62</accession>
<proteinExistence type="predicted"/>